<dbReference type="Proteomes" id="UP001176941">
    <property type="component" value="Chromosome 18"/>
</dbReference>
<accession>A0ABN8YH44</accession>
<sequence length="82" mass="9373">MRQGVSSSSATHVGISPRMLWLSAPSRSSSWCRYLEFTFPLPLSPYPSHPLGKKKGRLADGRKCTERMVWRPSTFFINRCNK</sequence>
<name>A0ABN8YH44_RANTA</name>
<dbReference type="EMBL" id="OX459954">
    <property type="protein sequence ID" value="CAI9159059.1"/>
    <property type="molecule type" value="Genomic_DNA"/>
</dbReference>
<gene>
    <name evidence="1" type="ORF">MRATA1EN1_LOCUS8021</name>
</gene>
<organism evidence="1 2">
    <name type="scientific">Rangifer tarandus platyrhynchus</name>
    <name type="common">Svalbard reindeer</name>
    <dbReference type="NCBI Taxonomy" id="3082113"/>
    <lineage>
        <taxon>Eukaryota</taxon>
        <taxon>Metazoa</taxon>
        <taxon>Chordata</taxon>
        <taxon>Craniata</taxon>
        <taxon>Vertebrata</taxon>
        <taxon>Euteleostomi</taxon>
        <taxon>Mammalia</taxon>
        <taxon>Eutheria</taxon>
        <taxon>Laurasiatheria</taxon>
        <taxon>Artiodactyla</taxon>
        <taxon>Ruminantia</taxon>
        <taxon>Pecora</taxon>
        <taxon>Cervidae</taxon>
        <taxon>Odocoileinae</taxon>
        <taxon>Rangifer</taxon>
    </lineage>
</organism>
<evidence type="ECO:0008006" key="3">
    <source>
        <dbReference type="Google" id="ProtNLM"/>
    </source>
</evidence>
<evidence type="ECO:0000313" key="2">
    <source>
        <dbReference type="Proteomes" id="UP001176941"/>
    </source>
</evidence>
<reference evidence="1" key="1">
    <citation type="submission" date="2023-04" db="EMBL/GenBank/DDBJ databases">
        <authorList>
            <consortium name="ELIXIR-Norway"/>
        </authorList>
    </citation>
    <scope>NUCLEOTIDE SEQUENCE [LARGE SCALE GENOMIC DNA]</scope>
</reference>
<evidence type="ECO:0000313" key="1">
    <source>
        <dbReference type="EMBL" id="CAI9159059.1"/>
    </source>
</evidence>
<protein>
    <recommendedName>
        <fullName evidence="3">Secreted protein</fullName>
    </recommendedName>
</protein>
<keyword evidence="2" id="KW-1185">Reference proteome</keyword>
<proteinExistence type="predicted"/>